<comment type="caution">
    <text evidence="2">The sequence shown here is derived from an EMBL/GenBank/DDBJ whole genome shotgun (WGS) entry which is preliminary data.</text>
</comment>
<protein>
    <submittedName>
        <fullName evidence="2">Uncharacterized protein</fullName>
    </submittedName>
</protein>
<proteinExistence type="predicted"/>
<sequence>MKFSVILATLAFASSALADLHYVASCVNKDPVLVDEQYLSYQNDVATQRACNAYKNRNTGNKQWDKCPDCSYIKNNMLWQCKSNEKHIGGDEFEYYCKQAGAYGSQAD</sequence>
<name>A0ABR3F857_9AGAR</name>
<accession>A0ABR3F857</accession>
<evidence type="ECO:0000313" key="2">
    <source>
        <dbReference type="EMBL" id="KAL0571432.1"/>
    </source>
</evidence>
<keyword evidence="3" id="KW-1185">Reference proteome</keyword>
<organism evidence="2 3">
    <name type="scientific">Marasmius crinis-equi</name>
    <dbReference type="NCBI Taxonomy" id="585013"/>
    <lineage>
        <taxon>Eukaryota</taxon>
        <taxon>Fungi</taxon>
        <taxon>Dikarya</taxon>
        <taxon>Basidiomycota</taxon>
        <taxon>Agaricomycotina</taxon>
        <taxon>Agaricomycetes</taxon>
        <taxon>Agaricomycetidae</taxon>
        <taxon>Agaricales</taxon>
        <taxon>Marasmiineae</taxon>
        <taxon>Marasmiaceae</taxon>
        <taxon>Marasmius</taxon>
    </lineage>
</organism>
<gene>
    <name evidence="2" type="ORF">V5O48_010522</name>
</gene>
<feature type="signal peptide" evidence="1">
    <location>
        <begin position="1"/>
        <end position="18"/>
    </location>
</feature>
<reference evidence="2 3" key="1">
    <citation type="submission" date="2024-02" db="EMBL/GenBank/DDBJ databases">
        <title>A draft genome for the cacao thread blight pathogen Marasmius crinis-equi.</title>
        <authorList>
            <person name="Cohen S.P."/>
            <person name="Baruah I.K."/>
            <person name="Amoako-Attah I."/>
            <person name="Bukari Y."/>
            <person name="Meinhardt L.W."/>
            <person name="Bailey B.A."/>
        </authorList>
    </citation>
    <scope>NUCLEOTIDE SEQUENCE [LARGE SCALE GENOMIC DNA]</scope>
    <source>
        <strain evidence="2 3">GH-76</strain>
    </source>
</reference>
<dbReference type="Proteomes" id="UP001465976">
    <property type="component" value="Unassembled WGS sequence"/>
</dbReference>
<keyword evidence="1" id="KW-0732">Signal</keyword>
<feature type="chain" id="PRO_5046106353" evidence="1">
    <location>
        <begin position="19"/>
        <end position="108"/>
    </location>
</feature>
<dbReference type="EMBL" id="JBAHYK010000771">
    <property type="protein sequence ID" value="KAL0571432.1"/>
    <property type="molecule type" value="Genomic_DNA"/>
</dbReference>
<evidence type="ECO:0000256" key="1">
    <source>
        <dbReference type="SAM" id="SignalP"/>
    </source>
</evidence>
<evidence type="ECO:0000313" key="3">
    <source>
        <dbReference type="Proteomes" id="UP001465976"/>
    </source>
</evidence>